<dbReference type="Proteomes" id="UP000176005">
    <property type="component" value="Unassembled WGS sequence"/>
</dbReference>
<dbReference type="Gene3D" id="1.10.1660.10">
    <property type="match status" value="1"/>
</dbReference>
<sequence length="153" mass="16977">MEYTIREVAQHFGIAVSALRYYDEAGLLRPAGRRGTVRVYGRDELRRLVLIRLLHSDGMMSLTDTAVTLSDPVTDDHVAARNVIEKSVEVMQHKIQQLQEAQRLLEHLLTCPRDNPVRNCPYLQEELERSIDAALAHGPGADPAPGPGSTPGD</sequence>
<reference evidence="4 5" key="1">
    <citation type="journal article" date="2016" name="Front. Microbiol.">
        <title>Comparative Genomics Analysis of Streptomyces Species Reveals Their Adaptation to the Marine Environment and Their Diversity at the Genomic Level.</title>
        <authorList>
            <person name="Tian X."/>
            <person name="Zhang Z."/>
            <person name="Yang T."/>
            <person name="Chen M."/>
            <person name="Li J."/>
            <person name="Chen F."/>
            <person name="Yang J."/>
            <person name="Li W."/>
            <person name="Zhang B."/>
            <person name="Zhang Z."/>
            <person name="Wu J."/>
            <person name="Zhang C."/>
            <person name="Long L."/>
            <person name="Xiao J."/>
        </authorList>
    </citation>
    <scope>NUCLEOTIDE SEQUENCE [LARGE SCALE GENOMIC DNA]</scope>
    <source>
        <strain evidence="4 5">SCSIO 10429</strain>
    </source>
</reference>
<dbReference type="GO" id="GO:0003700">
    <property type="term" value="F:DNA-binding transcription factor activity"/>
    <property type="evidence" value="ECO:0007669"/>
    <property type="project" value="InterPro"/>
</dbReference>
<dbReference type="InterPro" id="IPR009061">
    <property type="entry name" value="DNA-bd_dom_put_sf"/>
</dbReference>
<dbReference type="EMBL" id="LJGW01000111">
    <property type="protein sequence ID" value="OEV12832.1"/>
    <property type="molecule type" value="Genomic_DNA"/>
</dbReference>
<dbReference type="InterPro" id="IPR000551">
    <property type="entry name" value="MerR-type_HTH_dom"/>
</dbReference>
<organism evidence="4 5">
    <name type="scientific">Streptomyces nanshensis</name>
    <dbReference type="NCBI Taxonomy" id="518642"/>
    <lineage>
        <taxon>Bacteria</taxon>
        <taxon>Bacillati</taxon>
        <taxon>Actinomycetota</taxon>
        <taxon>Actinomycetes</taxon>
        <taxon>Kitasatosporales</taxon>
        <taxon>Streptomycetaceae</taxon>
        <taxon>Streptomyces</taxon>
    </lineage>
</organism>
<proteinExistence type="predicted"/>
<evidence type="ECO:0000256" key="2">
    <source>
        <dbReference type="SAM" id="Coils"/>
    </source>
</evidence>
<gene>
    <name evidence="4" type="ORF">AN218_06375</name>
</gene>
<comment type="caution">
    <text evidence="4">The sequence shown here is derived from an EMBL/GenBank/DDBJ whole genome shotgun (WGS) entry which is preliminary data.</text>
</comment>
<feature type="domain" description="HTH merR-type" evidence="3">
    <location>
        <begin position="1"/>
        <end position="71"/>
    </location>
</feature>
<evidence type="ECO:0000259" key="3">
    <source>
        <dbReference type="PROSITE" id="PS50937"/>
    </source>
</evidence>
<accession>A0A1E7L9B8</accession>
<dbReference type="SUPFAM" id="SSF46955">
    <property type="entry name" value="Putative DNA-binding domain"/>
    <property type="match status" value="1"/>
</dbReference>
<dbReference type="PANTHER" id="PTHR30204">
    <property type="entry name" value="REDOX-CYCLING DRUG-SENSING TRANSCRIPTIONAL ACTIVATOR SOXR"/>
    <property type="match status" value="1"/>
</dbReference>
<evidence type="ECO:0000256" key="1">
    <source>
        <dbReference type="ARBA" id="ARBA00023125"/>
    </source>
</evidence>
<dbReference type="Pfam" id="PF13411">
    <property type="entry name" value="MerR_1"/>
    <property type="match status" value="1"/>
</dbReference>
<dbReference type="PROSITE" id="PS50937">
    <property type="entry name" value="HTH_MERR_2"/>
    <property type="match status" value="1"/>
</dbReference>
<dbReference type="PRINTS" id="PR00040">
    <property type="entry name" value="HTHMERR"/>
</dbReference>
<dbReference type="SMART" id="SM00422">
    <property type="entry name" value="HTH_MERR"/>
    <property type="match status" value="1"/>
</dbReference>
<protein>
    <submittedName>
        <fullName evidence="4">MerR family transcriptional regulator</fullName>
    </submittedName>
</protein>
<feature type="coiled-coil region" evidence="2">
    <location>
        <begin position="81"/>
        <end position="108"/>
    </location>
</feature>
<evidence type="ECO:0000313" key="5">
    <source>
        <dbReference type="Proteomes" id="UP000176005"/>
    </source>
</evidence>
<keyword evidence="5" id="KW-1185">Reference proteome</keyword>
<evidence type="ECO:0000313" key="4">
    <source>
        <dbReference type="EMBL" id="OEV12832.1"/>
    </source>
</evidence>
<dbReference type="AlphaFoldDB" id="A0A1E7L9B8"/>
<dbReference type="InterPro" id="IPR047057">
    <property type="entry name" value="MerR_fam"/>
</dbReference>
<dbReference type="RefSeq" id="WP_070015648.1">
    <property type="nucleotide sequence ID" value="NZ_LJGW01000111.1"/>
</dbReference>
<keyword evidence="1" id="KW-0238">DNA-binding</keyword>
<keyword evidence="2" id="KW-0175">Coiled coil</keyword>
<name>A0A1E7L9B8_9ACTN</name>
<dbReference type="GO" id="GO:0003677">
    <property type="term" value="F:DNA binding"/>
    <property type="evidence" value="ECO:0007669"/>
    <property type="project" value="UniProtKB-KW"/>
</dbReference>
<dbReference type="PANTHER" id="PTHR30204:SF97">
    <property type="entry name" value="MERR FAMILY REGULATORY PROTEIN"/>
    <property type="match status" value="1"/>
</dbReference>